<dbReference type="Gene3D" id="3.40.140.10">
    <property type="entry name" value="Cytidine Deaminase, domain 2"/>
    <property type="match status" value="1"/>
</dbReference>
<comment type="catalytic activity">
    <reaction evidence="12">
        <text>5-amino-6-(5-phospho-D-ribitylamino)uracil + NADP(+) = 5-amino-6-(5-phospho-D-ribosylamino)uracil + NADPH + H(+)</text>
        <dbReference type="Rhea" id="RHEA:17845"/>
        <dbReference type="ChEBI" id="CHEBI:15378"/>
        <dbReference type="ChEBI" id="CHEBI:57783"/>
        <dbReference type="ChEBI" id="CHEBI:58349"/>
        <dbReference type="ChEBI" id="CHEBI:58421"/>
        <dbReference type="ChEBI" id="CHEBI:58453"/>
        <dbReference type="EC" id="1.1.1.193"/>
    </reaction>
</comment>
<keyword evidence="8 12" id="KW-0862">Zinc</keyword>
<keyword evidence="12 14" id="KW-0378">Hydrolase</keyword>
<feature type="domain" description="CMP/dCMP-type deaminase" evidence="13">
    <location>
        <begin position="6"/>
        <end position="128"/>
    </location>
</feature>
<dbReference type="InterPro" id="IPR002125">
    <property type="entry name" value="CMP_dCMP_dom"/>
</dbReference>
<sequence>MSQFSVDDHRYMQRAIYLAEKALFTTSPNPRVGCVIVKDGEIVGEGYHKRAGQAHAEVNALAAAGEKAVGATCYVTLEPCSHYGRTPPCAEALVHAGVHEVIMAMVDPNPLVAGKGIGLLEASGIRVRYGLLEAQAKALNPGFIKRMQTGMPYVRLKMAATLDGRTALSNGKSQWITGPDARADVQHWRARSCAILSGSGTALIDNPSLNVRPEQLSEPYPGDVRQPVRVIVDGRAQLTPDLKMFDLPGDIWVARKDGAELCEWPAQTDQLAITESNNKLDLRVLMATLAKREINEIWVEAGSRLAGALIDAKLVDEFILYLAPKLMGNSAQGLLGLSEYTEMNQLPELVWRDVRQVGDDIRIISQPIAPSP</sequence>
<dbReference type="InterPro" id="IPR011549">
    <property type="entry name" value="RibD_C"/>
</dbReference>
<dbReference type="InterPro" id="IPR050765">
    <property type="entry name" value="Riboflavin_Biosynth_HTPR"/>
</dbReference>
<dbReference type="InterPro" id="IPR016192">
    <property type="entry name" value="APOBEC/CMP_deaminase_Zn-bd"/>
</dbReference>
<comment type="caution">
    <text evidence="14">The sequence shown here is derived from an EMBL/GenBank/DDBJ whole genome shotgun (WGS) entry which is preliminary data.</text>
</comment>
<evidence type="ECO:0000256" key="2">
    <source>
        <dbReference type="ARBA" id="ARBA00004882"/>
    </source>
</evidence>
<accession>A0ABW4XRF1</accession>
<evidence type="ECO:0000313" key="15">
    <source>
        <dbReference type="Proteomes" id="UP001597380"/>
    </source>
</evidence>
<evidence type="ECO:0000256" key="1">
    <source>
        <dbReference type="ARBA" id="ARBA00002151"/>
    </source>
</evidence>
<dbReference type="PROSITE" id="PS00903">
    <property type="entry name" value="CYT_DCMP_DEAMINASES_1"/>
    <property type="match status" value="1"/>
</dbReference>
<evidence type="ECO:0000256" key="12">
    <source>
        <dbReference type="PIRNR" id="PIRNR006769"/>
    </source>
</evidence>
<comment type="catalytic activity">
    <reaction evidence="12">
        <text>2,5-diamino-6-hydroxy-4-(5-phosphoribosylamino)-pyrimidine + H2O + H(+) = 5-amino-6-(5-phospho-D-ribosylamino)uracil + NH4(+)</text>
        <dbReference type="Rhea" id="RHEA:21868"/>
        <dbReference type="ChEBI" id="CHEBI:15377"/>
        <dbReference type="ChEBI" id="CHEBI:15378"/>
        <dbReference type="ChEBI" id="CHEBI:28938"/>
        <dbReference type="ChEBI" id="CHEBI:58453"/>
        <dbReference type="ChEBI" id="CHEBI:58614"/>
        <dbReference type="EC" id="3.5.4.26"/>
    </reaction>
</comment>
<evidence type="ECO:0000256" key="9">
    <source>
        <dbReference type="ARBA" id="ARBA00022857"/>
    </source>
</evidence>
<evidence type="ECO:0000256" key="11">
    <source>
        <dbReference type="ARBA" id="ARBA00023268"/>
    </source>
</evidence>
<keyword evidence="10 12" id="KW-0560">Oxidoreductase</keyword>
<keyword evidence="15" id="KW-1185">Reference proteome</keyword>
<dbReference type="SUPFAM" id="SSF53597">
    <property type="entry name" value="Dihydrofolate reductase-like"/>
    <property type="match status" value="1"/>
</dbReference>
<dbReference type="CDD" id="cd01284">
    <property type="entry name" value="Riboflavin_deaminase-reductase"/>
    <property type="match status" value="1"/>
</dbReference>
<keyword evidence="11" id="KW-0511">Multifunctional enzyme</keyword>
<keyword evidence="6 12" id="KW-0686">Riboflavin biosynthesis</keyword>
<dbReference type="PANTHER" id="PTHR38011:SF7">
    <property type="entry name" value="2,5-DIAMINO-6-RIBOSYLAMINO-4(3H)-PYRIMIDINONE 5'-PHOSPHATE REDUCTASE"/>
    <property type="match status" value="1"/>
</dbReference>
<dbReference type="PANTHER" id="PTHR38011">
    <property type="entry name" value="DIHYDROFOLATE REDUCTASE FAMILY PROTEIN (AFU_ORTHOLOGUE AFUA_8G06820)"/>
    <property type="match status" value="1"/>
</dbReference>
<dbReference type="EC" id="1.1.1.193" evidence="12"/>
<comment type="similarity">
    <text evidence="5 12">In the C-terminal section; belongs to the HTP reductase family.</text>
</comment>
<evidence type="ECO:0000256" key="8">
    <source>
        <dbReference type="ARBA" id="ARBA00022833"/>
    </source>
</evidence>
<dbReference type="Pfam" id="PF01872">
    <property type="entry name" value="RibD_C"/>
    <property type="match status" value="1"/>
</dbReference>
<dbReference type="PIRSF" id="PIRSF006769">
    <property type="entry name" value="RibD"/>
    <property type="match status" value="1"/>
</dbReference>
<dbReference type="InterPro" id="IPR016193">
    <property type="entry name" value="Cytidine_deaminase-like"/>
</dbReference>
<dbReference type="InterPro" id="IPR004794">
    <property type="entry name" value="Eubact_RibD"/>
</dbReference>
<reference evidence="15" key="1">
    <citation type="journal article" date="2019" name="Int. J. Syst. Evol. Microbiol.">
        <title>The Global Catalogue of Microorganisms (GCM) 10K type strain sequencing project: providing services to taxonomists for standard genome sequencing and annotation.</title>
        <authorList>
            <consortium name="The Broad Institute Genomics Platform"/>
            <consortium name="The Broad Institute Genome Sequencing Center for Infectious Disease"/>
            <person name="Wu L."/>
            <person name="Ma J."/>
        </authorList>
    </citation>
    <scope>NUCLEOTIDE SEQUENCE [LARGE SCALE GENOMIC DNA]</scope>
    <source>
        <strain evidence="15">CGMCC 1.10992</strain>
    </source>
</reference>
<evidence type="ECO:0000256" key="3">
    <source>
        <dbReference type="ARBA" id="ARBA00004910"/>
    </source>
</evidence>
<gene>
    <name evidence="14" type="primary">ribD</name>
    <name evidence="14" type="ORF">ACFSJ3_18090</name>
</gene>
<dbReference type="InterPro" id="IPR024072">
    <property type="entry name" value="DHFR-like_dom_sf"/>
</dbReference>
<dbReference type="RefSeq" id="WP_345340040.1">
    <property type="nucleotide sequence ID" value="NZ_BAABLI010000013.1"/>
</dbReference>
<evidence type="ECO:0000313" key="14">
    <source>
        <dbReference type="EMBL" id="MFD2097902.1"/>
    </source>
</evidence>
<dbReference type="EC" id="3.5.4.26" evidence="12"/>
<organism evidence="14 15">
    <name type="scientific">Corallincola platygyrae</name>
    <dbReference type="NCBI Taxonomy" id="1193278"/>
    <lineage>
        <taxon>Bacteria</taxon>
        <taxon>Pseudomonadati</taxon>
        <taxon>Pseudomonadota</taxon>
        <taxon>Gammaproteobacteria</taxon>
        <taxon>Alteromonadales</taxon>
        <taxon>Psychromonadaceae</taxon>
        <taxon>Corallincola</taxon>
    </lineage>
</organism>
<dbReference type="EMBL" id="JBHUHT010000030">
    <property type="protein sequence ID" value="MFD2097902.1"/>
    <property type="molecule type" value="Genomic_DNA"/>
</dbReference>
<comment type="cofactor">
    <cofactor evidence="12">
        <name>Zn(2+)</name>
        <dbReference type="ChEBI" id="CHEBI:29105"/>
    </cofactor>
    <text evidence="12">Binds 1 zinc ion.</text>
</comment>
<comment type="pathway">
    <text evidence="2 12">Cofactor biosynthesis; riboflavin biosynthesis; 5-amino-6-(D-ribitylamino)uracil from GTP: step 2/4.</text>
</comment>
<dbReference type="NCBIfam" id="TIGR00227">
    <property type="entry name" value="ribD_Cterm"/>
    <property type="match status" value="1"/>
</dbReference>
<evidence type="ECO:0000256" key="5">
    <source>
        <dbReference type="ARBA" id="ARBA00007417"/>
    </source>
</evidence>
<evidence type="ECO:0000256" key="10">
    <source>
        <dbReference type="ARBA" id="ARBA00023002"/>
    </source>
</evidence>
<evidence type="ECO:0000256" key="7">
    <source>
        <dbReference type="ARBA" id="ARBA00022723"/>
    </source>
</evidence>
<dbReference type="NCBIfam" id="TIGR00326">
    <property type="entry name" value="eubact_ribD"/>
    <property type="match status" value="1"/>
</dbReference>
<keyword evidence="9 12" id="KW-0521">NADP</keyword>
<dbReference type="GO" id="GO:0008835">
    <property type="term" value="F:diaminohydroxyphosphoribosylaminopyrimidine deaminase activity"/>
    <property type="evidence" value="ECO:0007669"/>
    <property type="project" value="UniProtKB-EC"/>
</dbReference>
<comment type="function">
    <text evidence="1 12">Converts 2,5-diamino-6-(ribosylamino)-4(3h)-pyrimidinone 5'-phosphate into 5-amino-6-(ribosylamino)-2,4(1h,3h)-pyrimidinedione 5'-phosphate.</text>
</comment>
<protein>
    <recommendedName>
        <fullName evidence="12">Riboflavin biosynthesis protein RibD</fullName>
    </recommendedName>
    <domain>
        <recommendedName>
            <fullName evidence="12">Diaminohydroxyphosphoribosylaminopyrimidine deaminase</fullName>
            <shortName evidence="12">DRAP deaminase</shortName>
            <ecNumber evidence="12">3.5.4.26</ecNumber>
        </recommendedName>
        <alternativeName>
            <fullName evidence="12">Riboflavin-specific deaminase</fullName>
        </alternativeName>
    </domain>
    <domain>
        <recommendedName>
            <fullName evidence="12">5-amino-6-(5-phosphoribosylamino)uracil reductase</fullName>
            <ecNumber evidence="12">1.1.1.193</ecNumber>
        </recommendedName>
        <alternativeName>
            <fullName evidence="12">HTP reductase</fullName>
        </alternativeName>
    </domain>
</protein>
<dbReference type="PROSITE" id="PS51747">
    <property type="entry name" value="CYT_DCMP_DEAMINASES_2"/>
    <property type="match status" value="1"/>
</dbReference>
<evidence type="ECO:0000259" key="13">
    <source>
        <dbReference type="PROSITE" id="PS51747"/>
    </source>
</evidence>
<dbReference type="InterPro" id="IPR002734">
    <property type="entry name" value="RibDG_C"/>
</dbReference>
<comment type="pathway">
    <text evidence="3 12">Cofactor biosynthesis; riboflavin biosynthesis; 5-amino-6-(D-ribitylamino)uracil from GTP: step 3/4.</text>
</comment>
<dbReference type="Pfam" id="PF00383">
    <property type="entry name" value="dCMP_cyt_deam_1"/>
    <property type="match status" value="1"/>
</dbReference>
<evidence type="ECO:0000256" key="4">
    <source>
        <dbReference type="ARBA" id="ARBA00005259"/>
    </source>
</evidence>
<dbReference type="GO" id="GO:0008703">
    <property type="term" value="F:5-amino-6-(5-phosphoribosylamino)uracil reductase activity"/>
    <property type="evidence" value="ECO:0007669"/>
    <property type="project" value="UniProtKB-EC"/>
</dbReference>
<comment type="similarity">
    <text evidence="4 12">In the N-terminal section; belongs to the cytidine and deoxycytidylate deaminase family.</text>
</comment>
<dbReference type="Proteomes" id="UP001597380">
    <property type="component" value="Unassembled WGS sequence"/>
</dbReference>
<name>A0ABW4XRF1_9GAMM</name>
<keyword evidence="7 12" id="KW-0479">Metal-binding</keyword>
<evidence type="ECO:0000256" key="6">
    <source>
        <dbReference type="ARBA" id="ARBA00022619"/>
    </source>
</evidence>
<proteinExistence type="inferred from homology"/>
<dbReference type="SUPFAM" id="SSF53927">
    <property type="entry name" value="Cytidine deaminase-like"/>
    <property type="match status" value="1"/>
</dbReference>
<dbReference type="Gene3D" id="3.40.430.10">
    <property type="entry name" value="Dihydrofolate Reductase, subunit A"/>
    <property type="match status" value="1"/>
</dbReference>